<evidence type="ECO:0000256" key="5">
    <source>
        <dbReference type="ARBA" id="ARBA00022741"/>
    </source>
</evidence>
<accession>A0ABS7R087</accession>
<dbReference type="NCBIfam" id="TIGR03919">
    <property type="entry name" value="T7SS_EccB"/>
    <property type="match status" value="1"/>
</dbReference>
<keyword evidence="5" id="KW-0547">Nucleotide-binding</keyword>
<keyword evidence="13" id="KW-1185">Reference proteome</keyword>
<dbReference type="Proteomes" id="UP001198565">
    <property type="component" value="Unassembled WGS sequence"/>
</dbReference>
<dbReference type="InterPro" id="IPR044857">
    <property type="entry name" value="T7SS_EccB_R1"/>
</dbReference>
<feature type="compositionally biased region" description="Low complexity" evidence="10">
    <location>
        <begin position="450"/>
        <end position="468"/>
    </location>
</feature>
<evidence type="ECO:0000256" key="8">
    <source>
        <dbReference type="ARBA" id="ARBA00022989"/>
    </source>
</evidence>
<reference evidence="12 13" key="1">
    <citation type="submission" date="2021-08" db="EMBL/GenBank/DDBJ databases">
        <title>Streptomyces sp. PTM05 isolated from lichen.</title>
        <authorList>
            <person name="Somphong A."/>
            <person name="Phongsopitanun W."/>
            <person name="Tanasupawat S."/>
        </authorList>
    </citation>
    <scope>NUCLEOTIDE SEQUENCE [LARGE SCALE GENOMIC DNA]</scope>
    <source>
        <strain evidence="12 13">Ptm05</strain>
    </source>
</reference>
<keyword evidence="8 11" id="KW-1133">Transmembrane helix</keyword>
<proteinExistence type="inferred from homology"/>
<feature type="region of interest" description="Disordered" evidence="10">
    <location>
        <begin position="440"/>
        <end position="500"/>
    </location>
</feature>
<comment type="similarity">
    <text evidence="2">Belongs to the EccB family.</text>
</comment>
<dbReference type="RefSeq" id="WP_222981685.1">
    <property type="nucleotide sequence ID" value="NZ_JAINVZ010000030.1"/>
</dbReference>
<comment type="caution">
    <text evidence="12">The sequence shown here is derived from an EMBL/GenBank/DDBJ whole genome shotgun (WGS) entry which is preliminary data.</text>
</comment>
<evidence type="ECO:0000256" key="4">
    <source>
        <dbReference type="ARBA" id="ARBA00022692"/>
    </source>
</evidence>
<keyword evidence="9 11" id="KW-0472">Membrane</keyword>
<feature type="transmembrane region" description="Helical" evidence="11">
    <location>
        <begin position="37"/>
        <end position="58"/>
    </location>
</feature>
<evidence type="ECO:0000256" key="1">
    <source>
        <dbReference type="ARBA" id="ARBA00004162"/>
    </source>
</evidence>
<evidence type="ECO:0000313" key="12">
    <source>
        <dbReference type="EMBL" id="MBY8888876.1"/>
    </source>
</evidence>
<dbReference type="InterPro" id="IPR007795">
    <property type="entry name" value="T7SS_EccB"/>
</dbReference>
<dbReference type="InterPro" id="IPR042485">
    <property type="entry name" value="T7SS_EccB_R3"/>
</dbReference>
<evidence type="ECO:0000313" key="13">
    <source>
        <dbReference type="Proteomes" id="UP001198565"/>
    </source>
</evidence>
<feature type="compositionally biased region" description="Low complexity" evidence="10">
    <location>
        <begin position="475"/>
        <end position="486"/>
    </location>
</feature>
<evidence type="ECO:0000256" key="7">
    <source>
        <dbReference type="ARBA" id="ARBA00022840"/>
    </source>
</evidence>
<keyword evidence="3" id="KW-1003">Cell membrane</keyword>
<evidence type="ECO:0000256" key="6">
    <source>
        <dbReference type="ARBA" id="ARBA00022801"/>
    </source>
</evidence>
<organism evidence="12 13">
    <name type="scientific">Streptantibioticus parmotrematis</name>
    <dbReference type="NCBI Taxonomy" id="2873249"/>
    <lineage>
        <taxon>Bacteria</taxon>
        <taxon>Bacillati</taxon>
        <taxon>Actinomycetota</taxon>
        <taxon>Actinomycetes</taxon>
        <taxon>Kitasatosporales</taxon>
        <taxon>Streptomycetaceae</taxon>
        <taxon>Streptantibioticus</taxon>
    </lineage>
</organism>
<dbReference type="Pfam" id="PF05108">
    <property type="entry name" value="T7SS_ESX1_EccB"/>
    <property type="match status" value="1"/>
</dbReference>
<keyword evidence="7" id="KW-0067">ATP-binding</keyword>
<evidence type="ECO:0000256" key="9">
    <source>
        <dbReference type="ARBA" id="ARBA00023136"/>
    </source>
</evidence>
<dbReference type="PANTHER" id="PTHR40765">
    <property type="entry name" value="ESX-2 SECRETION SYSTEM ATPASE ECCB2"/>
    <property type="match status" value="1"/>
</dbReference>
<dbReference type="Gene3D" id="3.30.2390.20">
    <property type="entry name" value="Type VII secretion system EccB, repeat 1 domain"/>
    <property type="match status" value="1"/>
</dbReference>
<evidence type="ECO:0000256" key="2">
    <source>
        <dbReference type="ARBA" id="ARBA00008149"/>
    </source>
</evidence>
<dbReference type="EMBL" id="JAINVZ010000030">
    <property type="protein sequence ID" value="MBY8888876.1"/>
    <property type="molecule type" value="Genomic_DNA"/>
</dbReference>
<evidence type="ECO:0000256" key="11">
    <source>
        <dbReference type="SAM" id="Phobius"/>
    </source>
</evidence>
<dbReference type="PANTHER" id="PTHR40765:SF2">
    <property type="entry name" value="ESX-2 SECRETION SYSTEM ATPASE ECCB2"/>
    <property type="match status" value="1"/>
</dbReference>
<name>A0ABS7R087_9ACTN</name>
<gene>
    <name evidence="12" type="primary">eccB</name>
    <name evidence="12" type="ORF">K7472_29115</name>
</gene>
<keyword evidence="6" id="KW-0378">Hydrolase</keyword>
<comment type="subcellular location">
    <subcellularLocation>
        <location evidence="1">Cell membrane</location>
        <topology evidence="1">Single-pass membrane protein</topology>
    </subcellularLocation>
</comment>
<sequence>MQTRRDHMQAYQFAMGRLATALVTGDPGRGDSPTKRAALGTFFGAGIVVLLSVGFLIYGKLSPVTTAAWRQPGSIIVEKETGNRYLYLGGELRPVRNYASALLLTGKGAAVRTVTSKALADVPTGTPVGIDGAPDSVPTAANLLAPSWTDCLRPDLASGQVFDFAPGGRAAAFPSGEQALLAAPDGTRYVLWQGTKYPVPSDSTLIALGLDADRSIAAPAAWLAGVPTGTALAAARIEDAGKSAGQVGGQASTVGQLFTTSAAGAKRSYVMTSAGVAPVSATEAALLAAQHGAPAPRQVSVSDIAAARVSDDQSLTTALPDVLNVPAVDTATRAVCLRESSQGTRLTAEVAVEGGAAATGADPVLVPPSHGVYAVDQGQLAQQASNPQTWLITDQGVAYPLGDSSAAQDLGVGGGTATALPGSVLAALPRGPVLDRTAAEATVQAGQGGRPAASPSASGSAAAPDSASGEGGSGSAQNAGGAPAPSVSRHPAPTGSAKVG</sequence>
<dbReference type="Gene3D" id="2.40.50.910">
    <property type="entry name" value="Type VII secretion system EccB, repeat 3 domain"/>
    <property type="match status" value="1"/>
</dbReference>
<protein>
    <submittedName>
        <fullName evidence="12">Type VII secretion protein EccB</fullName>
    </submittedName>
</protein>
<keyword evidence="4 11" id="KW-0812">Transmembrane</keyword>
<evidence type="ECO:0000256" key="3">
    <source>
        <dbReference type="ARBA" id="ARBA00022475"/>
    </source>
</evidence>
<evidence type="ECO:0000256" key="10">
    <source>
        <dbReference type="SAM" id="MobiDB-lite"/>
    </source>
</evidence>